<gene>
    <name evidence="1" type="ORF">NCTC1542_05275</name>
</gene>
<protein>
    <submittedName>
        <fullName evidence="1">Uncharacterized protein</fullName>
    </submittedName>
</protein>
<sequence>MGNDIQFFGAQQPLGRDSRLRPISDVQIFGHIEGNPDSGAFKFDVGDLADWIAGYLDDRAGEQTTGIGEVRRVVLVLIDERQHLVAQCRSRDKHHGQ</sequence>
<reference evidence="1 2" key="1">
    <citation type="submission" date="2018-06" db="EMBL/GenBank/DDBJ databases">
        <authorList>
            <consortium name="Pathogen Informatics"/>
            <person name="Doyle S."/>
        </authorList>
    </citation>
    <scope>NUCLEOTIDE SEQUENCE [LARGE SCALE GENOMIC DNA]</scope>
    <source>
        <strain evidence="1 2">NCTC1542</strain>
    </source>
</reference>
<dbReference type="Proteomes" id="UP000255389">
    <property type="component" value="Unassembled WGS sequence"/>
</dbReference>
<organism evidence="1 2">
    <name type="scientific">Mycolicibacterium fortuitum</name>
    <name type="common">Mycobacterium fortuitum</name>
    <dbReference type="NCBI Taxonomy" id="1766"/>
    <lineage>
        <taxon>Bacteria</taxon>
        <taxon>Bacillati</taxon>
        <taxon>Actinomycetota</taxon>
        <taxon>Actinomycetes</taxon>
        <taxon>Mycobacteriales</taxon>
        <taxon>Mycobacteriaceae</taxon>
        <taxon>Mycolicibacterium</taxon>
    </lineage>
</organism>
<evidence type="ECO:0000313" key="1">
    <source>
        <dbReference type="EMBL" id="SUA03789.1"/>
    </source>
</evidence>
<dbReference type="AlphaFoldDB" id="A0A378V2D2"/>
<dbReference type="EMBL" id="UGQY01000004">
    <property type="protein sequence ID" value="SUA03789.1"/>
    <property type="molecule type" value="Genomic_DNA"/>
</dbReference>
<accession>A0A378V2D2</accession>
<evidence type="ECO:0000313" key="2">
    <source>
        <dbReference type="Proteomes" id="UP000255389"/>
    </source>
</evidence>
<proteinExistence type="predicted"/>
<name>A0A378V2D2_MYCFO</name>